<evidence type="ECO:0000256" key="5">
    <source>
        <dbReference type="SAM" id="Phobius"/>
    </source>
</evidence>
<keyword evidence="5" id="KW-1133">Transmembrane helix</keyword>
<dbReference type="GO" id="GO:0004174">
    <property type="term" value="F:electron-transferring-flavoprotein dehydrogenase activity"/>
    <property type="evidence" value="ECO:0007669"/>
    <property type="project" value="TreeGrafter"/>
</dbReference>
<reference evidence="7" key="1">
    <citation type="submission" date="2007-10" db="EMBL/GenBank/DDBJ databases">
        <authorList>
            <person name="Zhao H."/>
            <person name="Waite J.H."/>
        </authorList>
    </citation>
    <scope>NUCLEOTIDE SEQUENCE</scope>
    <source>
        <strain evidence="7">ATCC 10500</strain>
    </source>
</reference>
<dbReference type="Proteomes" id="UP000001745">
    <property type="component" value="Unassembled WGS sequence"/>
</dbReference>
<dbReference type="RefSeq" id="XP_002481727.1">
    <property type="nucleotide sequence ID" value="XM_002481682.1"/>
</dbReference>
<sequence>MTDLTNNQRIYLSASLVALPLFVLWSWRQRRLNAIEAAEMAQTSPKTVVVIGASWAGINTTHGLLKEVPSAKVVLINPSDEFYFNIASPRLVSKPGEIPREKYIYPIAPLFDKYPNAKKNFEFVQGKATAIDLEGKNVSVQESTGTSRTIAYDYLVIASGSTSNATTGTGSFQVPFKQSSSTKVEAELKTAQETIKSAKSIIIGGAGAVGVEFAGELAEARPDLEITLVTNTDNVLFGLREPTRQKAAKILKQKKVKILTNKAVTSAAPDSTTGKWTVTTADGQTLTADIYVSTVGVVPNNEFIPASLLNKDGWVEVDTHFASKANSSVYAVGDITHYSARLVSRVAGQVSVLISNLKADITGKGKRGVYKTEQSLMVVMPMGKSTGTGQLGNFTPPGFLVSFVKGKDYFTGSGKKFIAG</sequence>
<dbReference type="HOGENOM" id="CLU_019845_6_1_1"/>
<dbReference type="Pfam" id="PF07992">
    <property type="entry name" value="Pyr_redox_2"/>
    <property type="match status" value="1"/>
</dbReference>
<proteinExistence type="inferred from homology"/>
<evidence type="ECO:0000256" key="3">
    <source>
        <dbReference type="ARBA" id="ARBA00022827"/>
    </source>
</evidence>
<dbReference type="STRING" id="441959.B8M9H5"/>
<keyword evidence="8" id="KW-1185">Reference proteome</keyword>
<comment type="similarity">
    <text evidence="1">Belongs to the FAD-dependent oxidoreductase family.</text>
</comment>
<keyword evidence="3" id="KW-0274">FAD</keyword>
<reference evidence="8" key="2">
    <citation type="journal article" date="2015" name="Genome Announc.">
        <title>Genome sequence of the AIDS-associated pathogen Penicillium marneffei (ATCC18224) and its near taxonomic relative Talaromyces stipitatus (ATCC10500).</title>
        <authorList>
            <person name="Nierman W.C."/>
            <person name="Fedorova-Abrams N.D."/>
            <person name="Andrianopoulos A."/>
        </authorList>
    </citation>
    <scope>NUCLEOTIDE SEQUENCE [LARGE SCALE GENOMIC DNA]</scope>
    <source>
        <strain evidence="8">ATCC 10500 / CBS 375.48 / QM 6759 / NRRL 1006</strain>
    </source>
</reference>
<dbReference type="OMA" id="PIPFKQS"/>
<dbReference type="RefSeq" id="XP_002481728.1">
    <property type="nucleotide sequence ID" value="XM_002481683.1"/>
</dbReference>
<dbReference type="SUPFAM" id="SSF51905">
    <property type="entry name" value="FAD/NAD(P)-binding domain"/>
    <property type="match status" value="1"/>
</dbReference>
<feature type="transmembrane region" description="Helical" evidence="5">
    <location>
        <begin position="9"/>
        <end position="27"/>
    </location>
</feature>
<accession>B8M9H5</accession>
<dbReference type="InterPro" id="IPR036188">
    <property type="entry name" value="FAD/NAD-bd_sf"/>
</dbReference>
<dbReference type="GO" id="GO:0050660">
    <property type="term" value="F:flavin adenine dinucleotide binding"/>
    <property type="evidence" value="ECO:0007669"/>
    <property type="project" value="TreeGrafter"/>
</dbReference>
<evidence type="ECO:0000259" key="6">
    <source>
        <dbReference type="Pfam" id="PF07992"/>
    </source>
</evidence>
<dbReference type="PRINTS" id="PR00368">
    <property type="entry name" value="FADPNR"/>
</dbReference>
<protein>
    <submittedName>
        <fullName evidence="7">AMID-like mitochondrial oxidoreductase, putative</fullName>
    </submittedName>
</protein>
<dbReference type="EMBL" id="EQ962655">
    <property type="protein sequence ID" value="EED17736.1"/>
    <property type="molecule type" value="Genomic_DNA"/>
</dbReference>
<name>B8M9H5_TALSN</name>
<evidence type="ECO:0000256" key="1">
    <source>
        <dbReference type="ARBA" id="ARBA00006442"/>
    </source>
</evidence>
<evidence type="ECO:0000256" key="4">
    <source>
        <dbReference type="ARBA" id="ARBA00023002"/>
    </source>
</evidence>
<dbReference type="VEuPathDB" id="FungiDB:TSTA_115340"/>
<evidence type="ECO:0000313" key="7">
    <source>
        <dbReference type="EMBL" id="EED17735.1"/>
    </source>
</evidence>
<organism evidence="7 8">
    <name type="scientific">Talaromyces stipitatus (strain ATCC 10500 / CBS 375.48 / QM 6759 / NRRL 1006)</name>
    <name type="common">Penicillium stipitatum</name>
    <dbReference type="NCBI Taxonomy" id="441959"/>
    <lineage>
        <taxon>Eukaryota</taxon>
        <taxon>Fungi</taxon>
        <taxon>Dikarya</taxon>
        <taxon>Ascomycota</taxon>
        <taxon>Pezizomycotina</taxon>
        <taxon>Eurotiomycetes</taxon>
        <taxon>Eurotiomycetidae</taxon>
        <taxon>Eurotiales</taxon>
        <taxon>Trichocomaceae</taxon>
        <taxon>Talaromyces</taxon>
        <taxon>Talaromyces sect. Talaromyces</taxon>
    </lineage>
</organism>
<dbReference type="InterPro" id="IPR023753">
    <property type="entry name" value="FAD/NAD-binding_dom"/>
</dbReference>
<dbReference type="GeneID" id="8101344"/>
<dbReference type="EMBL" id="EQ962655">
    <property type="protein sequence ID" value="EED17735.1"/>
    <property type="molecule type" value="Genomic_DNA"/>
</dbReference>
<keyword evidence="4" id="KW-0560">Oxidoreductase</keyword>
<gene>
    <name evidence="7" type="ORF">TSTA_115340</name>
</gene>
<feature type="domain" description="FAD/NAD(P)-binding" evidence="6">
    <location>
        <begin position="47"/>
        <end position="341"/>
    </location>
</feature>
<dbReference type="Gene3D" id="3.50.50.100">
    <property type="match status" value="1"/>
</dbReference>
<evidence type="ECO:0000256" key="2">
    <source>
        <dbReference type="ARBA" id="ARBA00022630"/>
    </source>
</evidence>
<dbReference type="GO" id="GO:0005737">
    <property type="term" value="C:cytoplasm"/>
    <property type="evidence" value="ECO:0007669"/>
    <property type="project" value="TreeGrafter"/>
</dbReference>
<keyword evidence="5" id="KW-0812">Transmembrane</keyword>
<keyword evidence="2" id="KW-0285">Flavoprotein</keyword>
<dbReference type="PANTHER" id="PTHR43735:SF3">
    <property type="entry name" value="FERROPTOSIS SUPPRESSOR PROTEIN 1"/>
    <property type="match status" value="1"/>
</dbReference>
<dbReference type="InParanoid" id="B8M9H5"/>
<dbReference type="OrthoDB" id="202203at2759"/>
<dbReference type="AlphaFoldDB" id="B8M9H5"/>
<keyword evidence="5" id="KW-0472">Membrane</keyword>
<dbReference type="eggNOG" id="KOG2495">
    <property type="taxonomic scope" value="Eukaryota"/>
</dbReference>
<evidence type="ECO:0000313" key="8">
    <source>
        <dbReference type="Proteomes" id="UP000001745"/>
    </source>
</evidence>
<dbReference type="PANTHER" id="PTHR43735">
    <property type="entry name" value="APOPTOSIS-INDUCING FACTOR 1"/>
    <property type="match status" value="1"/>
</dbReference>